<gene>
    <name evidence="2" type="ORF">CAY53_05955</name>
</gene>
<dbReference type="PROSITE" id="PS51257">
    <property type="entry name" value="PROKAR_LIPOPROTEIN"/>
    <property type="match status" value="1"/>
</dbReference>
<dbReference type="OrthoDB" id="5430726at2"/>
<dbReference type="RefSeq" id="WP_104936358.1">
    <property type="nucleotide sequence ID" value="NZ_CP021255.1"/>
</dbReference>
<dbReference type="InterPro" id="IPR025522">
    <property type="entry name" value="DUF4410"/>
</dbReference>
<keyword evidence="1" id="KW-0732">Signal</keyword>
<accession>A0A2L1GN35</accession>
<evidence type="ECO:0000313" key="3">
    <source>
        <dbReference type="Proteomes" id="UP000239867"/>
    </source>
</evidence>
<dbReference type="EMBL" id="CP021255">
    <property type="protein sequence ID" value="AVD71083.1"/>
    <property type="molecule type" value="Genomic_DNA"/>
</dbReference>
<keyword evidence="3" id="KW-1185">Reference proteome</keyword>
<proteinExistence type="predicted"/>
<feature type="chain" id="PRO_5014778910" description="DUF4410 domain-containing protein" evidence="1">
    <location>
        <begin position="27"/>
        <end position="191"/>
    </location>
</feature>
<name>A0A2L1GN35_9BACT</name>
<organism evidence="2 3">
    <name type="scientific">Desulfobulbus oralis</name>
    <dbReference type="NCBI Taxonomy" id="1986146"/>
    <lineage>
        <taxon>Bacteria</taxon>
        <taxon>Pseudomonadati</taxon>
        <taxon>Thermodesulfobacteriota</taxon>
        <taxon>Desulfobulbia</taxon>
        <taxon>Desulfobulbales</taxon>
        <taxon>Desulfobulbaceae</taxon>
        <taxon>Desulfobulbus</taxon>
    </lineage>
</organism>
<protein>
    <recommendedName>
        <fullName evidence="4">DUF4410 domain-containing protein</fullName>
    </recommendedName>
</protein>
<feature type="signal peptide" evidence="1">
    <location>
        <begin position="1"/>
        <end position="26"/>
    </location>
</feature>
<evidence type="ECO:0000313" key="2">
    <source>
        <dbReference type="EMBL" id="AVD71083.1"/>
    </source>
</evidence>
<dbReference type="KEGG" id="deo:CAY53_05955"/>
<sequence>MKSKVVWACMLLLSAAFLCSCGGRKAPEENPFRMEQALTQSYENILFYPFETNEEIQKYYPKAREESLHAVIRHLRDKKKYRKIDKVSGNFDKKSTLLVKVRIPDMRIVGGVARAFGGTFLGSSHMSMEAYLIDAESGNTVKMKALASANNPWAAAWTIGDTDRSLPSDMGHILGEYIATVVPARAVPAKP</sequence>
<evidence type="ECO:0000256" key="1">
    <source>
        <dbReference type="SAM" id="SignalP"/>
    </source>
</evidence>
<dbReference type="Pfam" id="PF14366">
    <property type="entry name" value="DUF4410"/>
    <property type="match status" value="1"/>
</dbReference>
<evidence type="ECO:0008006" key="4">
    <source>
        <dbReference type="Google" id="ProtNLM"/>
    </source>
</evidence>
<dbReference type="Proteomes" id="UP000239867">
    <property type="component" value="Chromosome"/>
</dbReference>
<reference evidence="2 3" key="1">
    <citation type="journal article" date="2018" name="MBio">
        <title>Insights into the evolution of host association through the isolation and characterization of a novel human periodontal pathobiont, Desulfobulbus oralis.</title>
        <authorList>
            <person name="Cross K.L."/>
            <person name="Chirania P."/>
            <person name="Xiong W."/>
            <person name="Beall C.J."/>
            <person name="Elkins J.G."/>
            <person name="Giannone R.J."/>
            <person name="Griffen A.L."/>
            <person name="Guss A.M."/>
            <person name="Hettich R.L."/>
            <person name="Joshi S.S."/>
            <person name="Mokrzan E.M."/>
            <person name="Martin R.K."/>
            <person name="Zhulin I.B."/>
            <person name="Leys E.J."/>
            <person name="Podar M."/>
        </authorList>
    </citation>
    <scope>NUCLEOTIDE SEQUENCE [LARGE SCALE GENOMIC DNA]</scope>
    <source>
        <strain evidence="2 3">ORNL</strain>
    </source>
</reference>
<dbReference type="AlphaFoldDB" id="A0A2L1GN35"/>